<gene>
    <name evidence="1" type="ORF">ZOSMA_177G00030</name>
</gene>
<keyword evidence="2" id="KW-1185">Reference proteome</keyword>
<evidence type="ECO:0000313" key="1">
    <source>
        <dbReference type="EMBL" id="KMZ71675.1"/>
    </source>
</evidence>
<name>A0A0K9PTX4_ZOSMR</name>
<dbReference type="EMBL" id="LFYR01000664">
    <property type="protein sequence ID" value="KMZ71675.1"/>
    <property type="molecule type" value="Genomic_DNA"/>
</dbReference>
<accession>A0A0K9PTX4</accession>
<dbReference type="Proteomes" id="UP000036987">
    <property type="component" value="Unassembled WGS sequence"/>
</dbReference>
<comment type="caution">
    <text evidence="1">The sequence shown here is derived from an EMBL/GenBank/DDBJ whole genome shotgun (WGS) entry which is preliminary data.</text>
</comment>
<proteinExistence type="predicted"/>
<protein>
    <submittedName>
        <fullName evidence="1">Uncharacterized protein</fullName>
    </submittedName>
</protein>
<evidence type="ECO:0000313" key="2">
    <source>
        <dbReference type="Proteomes" id="UP000036987"/>
    </source>
</evidence>
<organism evidence="1 2">
    <name type="scientific">Zostera marina</name>
    <name type="common">Eelgrass</name>
    <dbReference type="NCBI Taxonomy" id="29655"/>
    <lineage>
        <taxon>Eukaryota</taxon>
        <taxon>Viridiplantae</taxon>
        <taxon>Streptophyta</taxon>
        <taxon>Embryophyta</taxon>
        <taxon>Tracheophyta</taxon>
        <taxon>Spermatophyta</taxon>
        <taxon>Magnoliopsida</taxon>
        <taxon>Liliopsida</taxon>
        <taxon>Zosteraceae</taxon>
        <taxon>Zostera</taxon>
    </lineage>
</organism>
<dbReference type="AlphaFoldDB" id="A0A0K9PTX4"/>
<sequence length="184" mass="20551">MPILNSKLPIGVSAAKYYHHIFLSLSLPRLTQHHHHFLNLVNRNTLLVCRSSRRNVAKQIHTHRTPLRSAGFNHFTDIAPSLSNSKTTSGDNFVLEKSKVDELMRTRLWKLKTELENAGIFNVAVPGLHRHMLCPKCKGGESGEKSLNLEISDDGLSLRILGDVPSIKTTTCLLRKKWGVSGGI</sequence>
<reference evidence="2" key="1">
    <citation type="journal article" date="2016" name="Nature">
        <title>The genome of the seagrass Zostera marina reveals angiosperm adaptation to the sea.</title>
        <authorList>
            <person name="Olsen J.L."/>
            <person name="Rouze P."/>
            <person name="Verhelst B."/>
            <person name="Lin Y.-C."/>
            <person name="Bayer T."/>
            <person name="Collen J."/>
            <person name="Dattolo E."/>
            <person name="De Paoli E."/>
            <person name="Dittami S."/>
            <person name="Maumus F."/>
            <person name="Michel G."/>
            <person name="Kersting A."/>
            <person name="Lauritano C."/>
            <person name="Lohaus R."/>
            <person name="Toepel M."/>
            <person name="Tonon T."/>
            <person name="Vanneste K."/>
            <person name="Amirebrahimi M."/>
            <person name="Brakel J."/>
            <person name="Bostroem C."/>
            <person name="Chovatia M."/>
            <person name="Grimwood J."/>
            <person name="Jenkins J.W."/>
            <person name="Jueterbock A."/>
            <person name="Mraz A."/>
            <person name="Stam W.T."/>
            <person name="Tice H."/>
            <person name="Bornberg-Bauer E."/>
            <person name="Green P.J."/>
            <person name="Pearson G.A."/>
            <person name="Procaccini G."/>
            <person name="Duarte C.M."/>
            <person name="Schmutz J."/>
            <person name="Reusch T.B.H."/>
            <person name="Van de Peer Y."/>
        </authorList>
    </citation>
    <scope>NUCLEOTIDE SEQUENCE [LARGE SCALE GENOMIC DNA]</scope>
    <source>
        <strain evidence="2">cv. Finnish</strain>
    </source>
</reference>
<dbReference type="OrthoDB" id="1746169at2759"/>